<keyword evidence="5" id="KW-1185">Reference proteome</keyword>
<gene>
    <name evidence="4" type="ORF">H6F41_08160</name>
</gene>
<keyword evidence="4" id="KW-0238">DNA-binding</keyword>
<evidence type="ECO:0000313" key="4">
    <source>
        <dbReference type="EMBL" id="MBD2188115.1"/>
    </source>
</evidence>
<keyword evidence="2" id="KW-0378">Hydrolase</keyword>
<dbReference type="Pfam" id="PF08797">
    <property type="entry name" value="HIRAN"/>
    <property type="match status" value="1"/>
</dbReference>
<evidence type="ECO:0000256" key="2">
    <source>
        <dbReference type="ARBA" id="ARBA00022801"/>
    </source>
</evidence>
<dbReference type="EMBL" id="JACJQB010000011">
    <property type="protein sequence ID" value="MBD2188115.1"/>
    <property type="molecule type" value="Genomic_DNA"/>
</dbReference>
<comment type="caution">
    <text evidence="4">The sequence shown here is derived from an EMBL/GenBank/DDBJ whole genome shotgun (WGS) entry which is preliminary data.</text>
</comment>
<accession>A0ABR7ZXC1</accession>
<dbReference type="RefSeq" id="WP_190402972.1">
    <property type="nucleotide sequence ID" value="NZ_JACJQB010000011.1"/>
</dbReference>
<feature type="domain" description="HIRAN" evidence="3">
    <location>
        <begin position="125"/>
        <end position="228"/>
    </location>
</feature>
<keyword evidence="1" id="KW-0479">Metal-binding</keyword>
<reference evidence="4 5" key="1">
    <citation type="journal article" date="2020" name="ISME J.">
        <title>Comparative genomics reveals insights into cyanobacterial evolution and habitat adaptation.</title>
        <authorList>
            <person name="Chen M.Y."/>
            <person name="Teng W.K."/>
            <person name="Zhao L."/>
            <person name="Hu C.X."/>
            <person name="Zhou Y.K."/>
            <person name="Han B.P."/>
            <person name="Song L.R."/>
            <person name="Shu W.S."/>
        </authorList>
    </citation>
    <scope>NUCLEOTIDE SEQUENCE [LARGE SCALE GENOMIC DNA]</scope>
    <source>
        <strain evidence="4 5">FACHB-723</strain>
    </source>
</reference>
<proteinExistence type="predicted"/>
<evidence type="ECO:0000313" key="5">
    <source>
        <dbReference type="Proteomes" id="UP000642094"/>
    </source>
</evidence>
<evidence type="ECO:0000259" key="3">
    <source>
        <dbReference type="SMART" id="SM00910"/>
    </source>
</evidence>
<dbReference type="InterPro" id="IPR014905">
    <property type="entry name" value="HIRAN"/>
</dbReference>
<organism evidence="4 5">
    <name type="scientific">Pseudanabaena mucicola FACHB-723</name>
    <dbReference type="NCBI Taxonomy" id="2692860"/>
    <lineage>
        <taxon>Bacteria</taxon>
        <taxon>Bacillati</taxon>
        <taxon>Cyanobacteriota</taxon>
        <taxon>Cyanophyceae</taxon>
        <taxon>Pseudanabaenales</taxon>
        <taxon>Pseudanabaenaceae</taxon>
        <taxon>Pseudanabaena</taxon>
    </lineage>
</organism>
<dbReference type="GO" id="GO:0003677">
    <property type="term" value="F:DNA binding"/>
    <property type="evidence" value="ECO:0007669"/>
    <property type="project" value="UniProtKB-KW"/>
</dbReference>
<sequence length="252" mass="29677">MKTLFLAWQDSITRTWFPVGKLTHEDGMYHFVYIQGARKAEKEANFQPIWSFPDFDHHYTSPELFPLFANRLLKRSRPDYQDFVQWLNIPAHQDDPIALLARSGGKRQTDSFEVFPCPERDENGVYHVHFFAHGLRHFPSDVEQYVRTLEVGTRLLITHDVQNEFDSRALILRTEDLHFVGYCPRYFTQDFFELVCDRPQNVKVTVERVNLPPTPVQFRLLCSLTAKWSDDFHPFSDPVFQELSKALAIYYA</sequence>
<evidence type="ECO:0000256" key="1">
    <source>
        <dbReference type="ARBA" id="ARBA00022723"/>
    </source>
</evidence>
<dbReference type="Proteomes" id="UP000642094">
    <property type="component" value="Unassembled WGS sequence"/>
</dbReference>
<dbReference type="SMART" id="SM00910">
    <property type="entry name" value="HIRAN"/>
    <property type="match status" value="1"/>
</dbReference>
<dbReference type="Gene3D" id="3.30.70.2330">
    <property type="match status" value="1"/>
</dbReference>
<protein>
    <submittedName>
        <fullName evidence="4">DNA-binding protein</fullName>
    </submittedName>
</protein>
<name>A0ABR7ZXC1_9CYAN</name>